<feature type="repeat" description="PPR" evidence="4">
    <location>
        <begin position="175"/>
        <end position="209"/>
    </location>
</feature>
<protein>
    <recommendedName>
        <fullName evidence="8">FCP1 homology domain-containing protein</fullName>
    </recommendedName>
</protein>
<organism evidence="6 7">
    <name type="scientific">Oryza meyeriana var. granulata</name>
    <dbReference type="NCBI Taxonomy" id="110450"/>
    <lineage>
        <taxon>Eukaryota</taxon>
        <taxon>Viridiplantae</taxon>
        <taxon>Streptophyta</taxon>
        <taxon>Embryophyta</taxon>
        <taxon>Tracheophyta</taxon>
        <taxon>Spermatophyta</taxon>
        <taxon>Magnoliopsida</taxon>
        <taxon>Liliopsida</taxon>
        <taxon>Poales</taxon>
        <taxon>Poaceae</taxon>
        <taxon>BOP clade</taxon>
        <taxon>Oryzoideae</taxon>
        <taxon>Oryzeae</taxon>
        <taxon>Oryzinae</taxon>
        <taxon>Oryza</taxon>
        <taxon>Oryza meyeriana</taxon>
    </lineage>
</organism>
<evidence type="ECO:0008006" key="8">
    <source>
        <dbReference type="Google" id="ProtNLM"/>
    </source>
</evidence>
<dbReference type="Proteomes" id="UP000479710">
    <property type="component" value="Unassembled WGS sequence"/>
</dbReference>
<feature type="region of interest" description="Disordered" evidence="5">
    <location>
        <begin position="62"/>
        <end position="90"/>
    </location>
</feature>
<name>A0A6G1CU37_9ORYZ</name>
<reference evidence="6 7" key="1">
    <citation type="submission" date="2019-11" db="EMBL/GenBank/DDBJ databases">
        <title>Whole genome sequence of Oryza granulata.</title>
        <authorList>
            <person name="Li W."/>
        </authorList>
    </citation>
    <scope>NUCLEOTIDE SEQUENCE [LARGE SCALE GENOMIC DNA]</scope>
    <source>
        <strain evidence="7">cv. Menghai</strain>
        <tissue evidence="6">Leaf</tissue>
    </source>
</reference>
<dbReference type="Pfam" id="PF01535">
    <property type="entry name" value="PPR"/>
    <property type="match status" value="1"/>
</dbReference>
<evidence type="ECO:0000256" key="3">
    <source>
        <dbReference type="ARBA" id="ARBA00022946"/>
    </source>
</evidence>
<dbReference type="InterPro" id="IPR011990">
    <property type="entry name" value="TPR-like_helical_dom_sf"/>
</dbReference>
<keyword evidence="7" id="KW-1185">Reference proteome</keyword>
<dbReference type="AlphaFoldDB" id="A0A6G1CU37"/>
<evidence type="ECO:0000256" key="2">
    <source>
        <dbReference type="ARBA" id="ARBA00022737"/>
    </source>
</evidence>
<dbReference type="OrthoDB" id="185373at2759"/>
<gene>
    <name evidence="6" type="ORF">E2562_028015</name>
</gene>
<comment type="caution">
    <text evidence="6">The sequence shown here is derived from an EMBL/GenBank/DDBJ whole genome shotgun (WGS) entry which is preliminary data.</text>
</comment>
<feature type="compositionally biased region" description="Low complexity" evidence="5">
    <location>
        <begin position="70"/>
        <end position="90"/>
    </location>
</feature>
<dbReference type="EMBL" id="SPHZ02000008">
    <property type="protein sequence ID" value="KAF0903601.1"/>
    <property type="molecule type" value="Genomic_DNA"/>
</dbReference>
<keyword evidence="3" id="KW-0809">Transit peptide</keyword>
<dbReference type="Pfam" id="PF13041">
    <property type="entry name" value="PPR_2"/>
    <property type="match status" value="1"/>
</dbReference>
<evidence type="ECO:0000313" key="6">
    <source>
        <dbReference type="EMBL" id="KAF0903601.1"/>
    </source>
</evidence>
<evidence type="ECO:0000256" key="4">
    <source>
        <dbReference type="PROSITE-ProRule" id="PRU00708"/>
    </source>
</evidence>
<dbReference type="Gene3D" id="1.25.40.10">
    <property type="entry name" value="Tetratricopeptide repeat domain"/>
    <property type="match status" value="1"/>
</dbReference>
<accession>A0A6G1CU37</accession>
<feature type="repeat" description="PPR" evidence="4">
    <location>
        <begin position="210"/>
        <end position="244"/>
    </location>
</feature>
<dbReference type="PROSITE" id="PS51375">
    <property type="entry name" value="PPR"/>
    <property type="match status" value="3"/>
</dbReference>
<sequence length="389" mass="41413">MVAVEFFTPEEAEVGPIVRGTPSSWAQLLSFIGLWHPLLSTALVQPSPSVDFVQLPSEVPASLASDARGPPRSTTLSSTRSAPTATSPAHTSCSAAWRVRAWPPTAPLSAPSSTPGAPLGSSGEAQAFLDDMAERSFRPPVRSRDLLVDGLIRDGCLEEAKAFALRMTKEGLLPDVATFNSLAEALCSAGDVEFAVSLLADASSHGLCPDISTYKVMIPAVAKAGRIDKAFRLFYAALEDGHRPFPSLYAAIIKVLRKAGRFADAFVFFGDMKSKGHPPNHPMYLPSEVPADASTGPPLPLPLRRLTVVLDLDETLVCAYESSSLPAALRAEAIEAGLHCFDMECISAEKARAGNEQLAWLKREVRQDSNTCLPCEATTGMVGGKAKLV</sequence>
<dbReference type="PANTHER" id="PTHR47447:SF17">
    <property type="entry name" value="OS12G0638900 PROTEIN"/>
    <property type="match status" value="1"/>
</dbReference>
<comment type="similarity">
    <text evidence="1">Belongs to the PPR family. P subfamily.</text>
</comment>
<dbReference type="PANTHER" id="PTHR47447">
    <property type="entry name" value="OS03G0856100 PROTEIN"/>
    <property type="match status" value="1"/>
</dbReference>
<evidence type="ECO:0000313" key="7">
    <source>
        <dbReference type="Proteomes" id="UP000479710"/>
    </source>
</evidence>
<evidence type="ECO:0000256" key="1">
    <source>
        <dbReference type="ARBA" id="ARBA00007626"/>
    </source>
</evidence>
<dbReference type="NCBIfam" id="TIGR00756">
    <property type="entry name" value="PPR"/>
    <property type="match status" value="3"/>
</dbReference>
<evidence type="ECO:0000256" key="5">
    <source>
        <dbReference type="SAM" id="MobiDB-lite"/>
    </source>
</evidence>
<dbReference type="InterPro" id="IPR002885">
    <property type="entry name" value="PPR_rpt"/>
</dbReference>
<keyword evidence="2" id="KW-0677">Repeat</keyword>
<feature type="repeat" description="PPR" evidence="4">
    <location>
        <begin position="245"/>
        <end position="279"/>
    </location>
</feature>
<proteinExistence type="inferred from homology"/>